<name>A0ACD5GP94_9CYAN</name>
<gene>
    <name evidence="1" type="ORF">BH720_023835</name>
</gene>
<evidence type="ECO:0000313" key="1">
    <source>
        <dbReference type="EMBL" id="XPM62650.1"/>
    </source>
</evidence>
<reference evidence="1 2" key="1">
    <citation type="journal article" date="2016" name="Genome Announc.">
        <title>Draft Genome Sequence of the Thermotolerant Cyanobacterium Desertifilum sp. IPPAS B-1220.</title>
        <authorList>
            <person name="Mironov K.S."/>
            <person name="Sinetova M.A."/>
            <person name="Bolatkhan K."/>
            <person name="Zayadan B.K."/>
            <person name="Ustinova V.V."/>
            <person name="Kupriyanova E.V."/>
            <person name="Skrypnik A.N."/>
            <person name="Gogoleva N.E."/>
            <person name="Gogolev Y.V."/>
            <person name="Los D.A."/>
        </authorList>
    </citation>
    <scope>NUCLEOTIDE SEQUENCE [LARGE SCALE GENOMIC DNA]</scope>
    <source>
        <strain evidence="1 2">IPPAS B-1220</strain>
    </source>
</reference>
<protein>
    <submittedName>
        <fullName evidence="1">Uncharacterized protein</fullName>
    </submittedName>
</protein>
<dbReference type="EMBL" id="CP182909">
    <property type="protein sequence ID" value="XPM62650.1"/>
    <property type="molecule type" value="Genomic_DNA"/>
</dbReference>
<sequence>MGFPQEAIEKVEELSDEQGRKLSQFDAFQFQRRRTQGQGSKSSDRGYWFRLTFKEPQKGPIALGYAAHFGLGTFIPIR</sequence>
<keyword evidence="2" id="KW-1185">Reference proteome</keyword>
<accession>A0ACD5GP94</accession>
<dbReference type="Proteomes" id="UP000095472">
    <property type="component" value="Chromosome"/>
</dbReference>
<evidence type="ECO:0000313" key="2">
    <source>
        <dbReference type="Proteomes" id="UP000095472"/>
    </source>
</evidence>
<proteinExistence type="predicted"/>
<organism evidence="1 2">
    <name type="scientific">Desertifilum tharense IPPAS B-1220</name>
    <dbReference type="NCBI Taxonomy" id="1781255"/>
    <lineage>
        <taxon>Bacteria</taxon>
        <taxon>Bacillati</taxon>
        <taxon>Cyanobacteriota</taxon>
        <taxon>Cyanophyceae</taxon>
        <taxon>Desertifilales</taxon>
        <taxon>Desertifilaceae</taxon>
        <taxon>Desertifilum</taxon>
    </lineage>
</organism>